<reference evidence="2" key="1">
    <citation type="submission" date="2014-09" db="EMBL/GenBank/DDBJ databases">
        <authorList>
            <person name="Magalhaes I.L.F."/>
            <person name="Oliveira U."/>
            <person name="Santos F.R."/>
            <person name="Vidigal T.H.D.A."/>
            <person name="Brescovit A.D."/>
            <person name="Santos A.J."/>
        </authorList>
    </citation>
    <scope>NUCLEOTIDE SEQUENCE</scope>
    <source>
        <tissue evidence="2">Shoot tissue taken approximately 20 cm above the soil surface</tissue>
    </source>
</reference>
<accession>A0A0A9AFI7</accession>
<name>A0A0A9AFI7_ARUDO</name>
<reference evidence="2" key="2">
    <citation type="journal article" date="2015" name="Data Brief">
        <title>Shoot transcriptome of the giant reed, Arundo donax.</title>
        <authorList>
            <person name="Barrero R.A."/>
            <person name="Guerrero F.D."/>
            <person name="Moolhuijzen P."/>
            <person name="Goolsby J.A."/>
            <person name="Tidwell J."/>
            <person name="Bellgard S.E."/>
            <person name="Bellgard M.I."/>
        </authorList>
    </citation>
    <scope>NUCLEOTIDE SEQUENCE</scope>
    <source>
        <tissue evidence="2">Shoot tissue taken approximately 20 cm above the soil surface</tissue>
    </source>
</reference>
<evidence type="ECO:0000313" key="2">
    <source>
        <dbReference type="EMBL" id="JAD47685.1"/>
    </source>
</evidence>
<proteinExistence type="predicted"/>
<feature type="region of interest" description="Disordered" evidence="1">
    <location>
        <begin position="1"/>
        <end position="28"/>
    </location>
</feature>
<organism evidence="2">
    <name type="scientific">Arundo donax</name>
    <name type="common">Giant reed</name>
    <name type="synonym">Donax arundinaceus</name>
    <dbReference type="NCBI Taxonomy" id="35708"/>
    <lineage>
        <taxon>Eukaryota</taxon>
        <taxon>Viridiplantae</taxon>
        <taxon>Streptophyta</taxon>
        <taxon>Embryophyta</taxon>
        <taxon>Tracheophyta</taxon>
        <taxon>Spermatophyta</taxon>
        <taxon>Magnoliopsida</taxon>
        <taxon>Liliopsida</taxon>
        <taxon>Poales</taxon>
        <taxon>Poaceae</taxon>
        <taxon>PACMAD clade</taxon>
        <taxon>Arundinoideae</taxon>
        <taxon>Arundineae</taxon>
        <taxon>Arundo</taxon>
    </lineage>
</organism>
<dbReference type="AlphaFoldDB" id="A0A0A9AFI7"/>
<feature type="compositionally biased region" description="Polar residues" evidence="1">
    <location>
        <begin position="19"/>
        <end position="28"/>
    </location>
</feature>
<dbReference type="EMBL" id="GBRH01250210">
    <property type="protein sequence ID" value="JAD47685.1"/>
    <property type="molecule type" value="Transcribed_RNA"/>
</dbReference>
<evidence type="ECO:0000256" key="1">
    <source>
        <dbReference type="SAM" id="MobiDB-lite"/>
    </source>
</evidence>
<sequence>MSAAVNSPELDGPIAKEGQTLTWTPSVS</sequence>
<protein>
    <submittedName>
        <fullName evidence="2">Uncharacterized protein</fullName>
    </submittedName>
</protein>